<proteinExistence type="predicted"/>
<keyword evidence="3" id="KW-1185">Reference proteome</keyword>
<gene>
    <name evidence="2" type="ORF">OUY24_02660</name>
</gene>
<sequence>MFRLTARPRQRRLAYSAAMTLLPAMTPPMPTPVTSRSSPSWTALPARADSSMPDDDTARQARISGRRPVRSATGARNSDPSAIPTSPALSSRPSSVPDSRHSAETAAAVNDMTSTSNPSTTFSRTHTATADHCDRDIGASSMRARRRAGDGLIPAQPWVKPSRRAFTGGSGVQLMPASMAPAQWTSAGRARSLNG</sequence>
<reference evidence="2 3" key="1">
    <citation type="submission" date="2022-11" db="EMBL/GenBank/DDBJ databases">
        <title>Nonomuraea corallina sp. nov., a new species of the genus Nonomuraea isolated from sea side sediment in Thai sea.</title>
        <authorList>
            <person name="Ngamcharungchit C."/>
            <person name="Matsumoto A."/>
            <person name="Suriyachadkun C."/>
            <person name="Panbangred W."/>
            <person name="Inahashi Y."/>
            <person name="Intra B."/>
        </authorList>
    </citation>
    <scope>NUCLEOTIDE SEQUENCE [LARGE SCALE GENOMIC DNA]</scope>
    <source>
        <strain evidence="2 3">DSM 43553</strain>
    </source>
</reference>
<feature type="compositionally biased region" description="Polar residues" evidence="1">
    <location>
        <begin position="74"/>
        <end position="97"/>
    </location>
</feature>
<dbReference type="Proteomes" id="UP001212498">
    <property type="component" value="Unassembled WGS sequence"/>
</dbReference>
<evidence type="ECO:0000313" key="2">
    <source>
        <dbReference type="EMBL" id="MDA0639517.1"/>
    </source>
</evidence>
<organism evidence="2 3">
    <name type="scientific">Nonomuraea ferruginea</name>
    <dbReference type="NCBI Taxonomy" id="46174"/>
    <lineage>
        <taxon>Bacteria</taxon>
        <taxon>Bacillati</taxon>
        <taxon>Actinomycetota</taxon>
        <taxon>Actinomycetes</taxon>
        <taxon>Streptosporangiales</taxon>
        <taxon>Streptosporangiaceae</taxon>
        <taxon>Nonomuraea</taxon>
    </lineage>
</organism>
<protein>
    <submittedName>
        <fullName evidence="2">Uncharacterized protein</fullName>
    </submittedName>
</protein>
<name>A0ABT4SQR2_9ACTN</name>
<dbReference type="EMBL" id="JAPNUD010000004">
    <property type="protein sequence ID" value="MDA0639517.1"/>
    <property type="molecule type" value="Genomic_DNA"/>
</dbReference>
<feature type="region of interest" description="Disordered" evidence="1">
    <location>
        <begin position="23"/>
        <end position="145"/>
    </location>
</feature>
<feature type="compositionally biased region" description="Polar residues" evidence="1">
    <location>
        <begin position="111"/>
        <end position="128"/>
    </location>
</feature>
<evidence type="ECO:0000313" key="3">
    <source>
        <dbReference type="Proteomes" id="UP001212498"/>
    </source>
</evidence>
<accession>A0ABT4SQR2</accession>
<evidence type="ECO:0000256" key="1">
    <source>
        <dbReference type="SAM" id="MobiDB-lite"/>
    </source>
</evidence>
<comment type="caution">
    <text evidence="2">The sequence shown here is derived from an EMBL/GenBank/DDBJ whole genome shotgun (WGS) entry which is preliminary data.</text>
</comment>